<dbReference type="Proteomes" id="UP000220836">
    <property type="component" value="Unassembled WGS sequence"/>
</dbReference>
<reference evidence="2 3" key="1">
    <citation type="submission" date="2017-05" db="EMBL/GenBank/DDBJ databases">
        <authorList>
            <person name="Song R."/>
            <person name="Chenine A.L."/>
            <person name="Ruprecht R.M."/>
        </authorList>
    </citation>
    <scope>NUCLEOTIDE SEQUENCE [LARGE SCALE GENOMIC DNA]</scope>
    <source>
        <strain evidence="2 3">CECT 8663</strain>
    </source>
</reference>
<dbReference type="Gene3D" id="1.25.40.10">
    <property type="entry name" value="Tetratricopeptide repeat domain"/>
    <property type="match status" value="1"/>
</dbReference>
<gene>
    <name evidence="2" type="ORF">PEV8663_03514</name>
</gene>
<dbReference type="InterPro" id="IPR011990">
    <property type="entry name" value="TPR-like_helical_dom_sf"/>
</dbReference>
<evidence type="ECO:0008006" key="4">
    <source>
        <dbReference type="Google" id="ProtNLM"/>
    </source>
</evidence>
<dbReference type="EMBL" id="FXYH01000015">
    <property type="protein sequence ID" value="SMX47339.1"/>
    <property type="molecule type" value="Genomic_DNA"/>
</dbReference>
<dbReference type="SMART" id="SM00671">
    <property type="entry name" value="SEL1"/>
    <property type="match status" value="1"/>
</dbReference>
<accession>A0A238KX27</accession>
<sequence>MKKLLQVAIIAALFTPSLAVAQDYEAAVAAFDANDYIPAIIVFRPLAKQGHVGAQLYLGFMSEFGYGTIQDIQTAHMWYNLASAGGSSKAGGYRDELVQQMTLEDVSTAQERARVCKASRFQNCD</sequence>
<dbReference type="InterPro" id="IPR006597">
    <property type="entry name" value="Sel1-like"/>
</dbReference>
<dbReference type="SUPFAM" id="SSF81901">
    <property type="entry name" value="HCP-like"/>
    <property type="match status" value="1"/>
</dbReference>
<protein>
    <recommendedName>
        <fullName evidence="4">Sel1 repeat protein</fullName>
    </recommendedName>
</protein>
<feature type="signal peptide" evidence="1">
    <location>
        <begin position="1"/>
        <end position="21"/>
    </location>
</feature>
<dbReference type="OrthoDB" id="8235393at2"/>
<evidence type="ECO:0000313" key="3">
    <source>
        <dbReference type="Proteomes" id="UP000220836"/>
    </source>
</evidence>
<name>A0A238KX27_9RHOB</name>
<keyword evidence="1" id="KW-0732">Signal</keyword>
<dbReference type="AlphaFoldDB" id="A0A238KX27"/>
<feature type="chain" id="PRO_5012692245" description="Sel1 repeat protein" evidence="1">
    <location>
        <begin position="22"/>
        <end position="125"/>
    </location>
</feature>
<evidence type="ECO:0000256" key="1">
    <source>
        <dbReference type="SAM" id="SignalP"/>
    </source>
</evidence>
<organism evidence="2 3">
    <name type="scientific">Pelagimonas varians</name>
    <dbReference type="NCBI Taxonomy" id="696760"/>
    <lineage>
        <taxon>Bacteria</taxon>
        <taxon>Pseudomonadati</taxon>
        <taxon>Pseudomonadota</taxon>
        <taxon>Alphaproteobacteria</taxon>
        <taxon>Rhodobacterales</taxon>
        <taxon>Roseobacteraceae</taxon>
        <taxon>Pelagimonas</taxon>
    </lineage>
</organism>
<keyword evidence="3" id="KW-1185">Reference proteome</keyword>
<proteinExistence type="predicted"/>
<dbReference type="RefSeq" id="WP_097805986.1">
    <property type="nucleotide sequence ID" value="NZ_FXYH01000015.1"/>
</dbReference>
<evidence type="ECO:0000313" key="2">
    <source>
        <dbReference type="EMBL" id="SMX47339.1"/>
    </source>
</evidence>